<organism evidence="1 2">
    <name type="scientific">Pseudopithomyces chartarum</name>
    <dbReference type="NCBI Taxonomy" id="1892770"/>
    <lineage>
        <taxon>Eukaryota</taxon>
        <taxon>Fungi</taxon>
        <taxon>Dikarya</taxon>
        <taxon>Ascomycota</taxon>
        <taxon>Pezizomycotina</taxon>
        <taxon>Dothideomycetes</taxon>
        <taxon>Pleosporomycetidae</taxon>
        <taxon>Pleosporales</taxon>
        <taxon>Massarineae</taxon>
        <taxon>Didymosphaeriaceae</taxon>
        <taxon>Pseudopithomyces</taxon>
    </lineage>
</organism>
<reference evidence="1 2" key="1">
    <citation type="submission" date="2021-02" db="EMBL/GenBank/DDBJ databases">
        <title>Genome assembly of Pseudopithomyces chartarum.</title>
        <authorList>
            <person name="Jauregui R."/>
            <person name="Singh J."/>
            <person name="Voisey C."/>
        </authorList>
    </citation>
    <scope>NUCLEOTIDE SEQUENCE [LARGE SCALE GENOMIC DNA]</scope>
    <source>
        <strain evidence="1 2">AGR01</strain>
    </source>
</reference>
<evidence type="ECO:0000313" key="2">
    <source>
        <dbReference type="Proteomes" id="UP001280581"/>
    </source>
</evidence>
<dbReference type="Proteomes" id="UP001280581">
    <property type="component" value="Unassembled WGS sequence"/>
</dbReference>
<proteinExistence type="predicted"/>
<dbReference type="Gene3D" id="3.40.50.300">
    <property type="entry name" value="P-loop containing nucleotide triphosphate hydrolases"/>
    <property type="match status" value="1"/>
</dbReference>
<dbReference type="EMBL" id="WVTA01000002">
    <property type="protein sequence ID" value="KAK3216402.1"/>
    <property type="molecule type" value="Genomic_DNA"/>
</dbReference>
<dbReference type="AlphaFoldDB" id="A0AAN6M7J4"/>
<accession>A0AAN6M7J4</accession>
<dbReference type="InterPro" id="IPR027417">
    <property type="entry name" value="P-loop_NTPase"/>
</dbReference>
<protein>
    <submittedName>
        <fullName evidence="1">Uncharacterized protein</fullName>
    </submittedName>
</protein>
<gene>
    <name evidence="1" type="ORF">GRF29_8g3180059</name>
</gene>
<evidence type="ECO:0000313" key="1">
    <source>
        <dbReference type="EMBL" id="KAK3216402.1"/>
    </source>
</evidence>
<comment type="caution">
    <text evidence="1">The sequence shown here is derived from an EMBL/GenBank/DDBJ whole genome shotgun (WGS) entry which is preliminary data.</text>
</comment>
<keyword evidence="2" id="KW-1185">Reference proteome</keyword>
<name>A0AAN6M7J4_9PLEO</name>
<sequence length="163" mass="17672">MEEQVDRLVKKTWENYTHLPPSQRLLIGVSGIPGSGTFSSPSLPLSIPPSLSLSLLTSHPPGKTTLAAIVSSRLNALHAQHSPATANSNPLSAFLPMDGYHLSRRQLDALPDPVSAHARRGAEFTFDGEAFLKLVTELRKPVCPETQTLFAPSFDHSRKDPGE</sequence>